<dbReference type="Proteomes" id="UP000269154">
    <property type="component" value="Unassembled WGS sequence"/>
</dbReference>
<dbReference type="RefSeq" id="WP_124145977.1">
    <property type="nucleotide sequence ID" value="NZ_CAWOKI010000130.1"/>
</dbReference>
<dbReference type="AlphaFoldDB" id="A0A3N6NLK9"/>
<dbReference type="EMBL" id="RCBY01000034">
    <property type="protein sequence ID" value="RQH47529.1"/>
    <property type="molecule type" value="Genomic_DNA"/>
</dbReference>
<proteinExistence type="predicted"/>
<name>A0A3N6NLK9_9CYAN</name>
<keyword evidence="2" id="KW-1185">Reference proteome</keyword>
<reference evidence="1 2" key="1">
    <citation type="journal article" date="2018" name="ACS Chem. Biol.">
        <title>Ketoreductase domain dysfunction expands chemodiversity: malyngamide biosynthesis in the cyanobacterium Okeania hirsuta.</title>
        <authorList>
            <person name="Moss N.A."/>
            <person name="Leao T."/>
            <person name="Rankin M."/>
            <person name="McCullough T.M."/>
            <person name="Qu P."/>
            <person name="Korobeynikov A."/>
            <person name="Smith J.L."/>
            <person name="Gerwick L."/>
            <person name="Gerwick W.H."/>
        </authorList>
    </citation>
    <scope>NUCLEOTIDE SEQUENCE [LARGE SCALE GENOMIC DNA]</scope>
    <source>
        <strain evidence="1 2">PAB10Feb10-1</strain>
    </source>
</reference>
<comment type="caution">
    <text evidence="1">The sequence shown here is derived from an EMBL/GenBank/DDBJ whole genome shotgun (WGS) entry which is preliminary data.</text>
</comment>
<protein>
    <submittedName>
        <fullName evidence="1">Uncharacterized protein</fullName>
    </submittedName>
</protein>
<sequence length="71" mass="8249">MLFTNGRDVVCNVPTKSEGLNVEEKLQLMCYLSSHLQRDDNSTPKPRRQWHNIQGKATYPLVGEDAQQWIY</sequence>
<accession>A0A3N6NLK9</accession>
<organism evidence="1 2">
    <name type="scientific">Okeania hirsuta</name>
    <dbReference type="NCBI Taxonomy" id="1458930"/>
    <lineage>
        <taxon>Bacteria</taxon>
        <taxon>Bacillati</taxon>
        <taxon>Cyanobacteriota</taxon>
        <taxon>Cyanophyceae</taxon>
        <taxon>Oscillatoriophycideae</taxon>
        <taxon>Oscillatoriales</taxon>
        <taxon>Microcoleaceae</taxon>
        <taxon>Okeania</taxon>
    </lineage>
</organism>
<dbReference type="OrthoDB" id="464697at2"/>
<evidence type="ECO:0000313" key="2">
    <source>
        <dbReference type="Proteomes" id="UP000269154"/>
    </source>
</evidence>
<gene>
    <name evidence="1" type="ORF">D5R40_08495</name>
</gene>
<evidence type="ECO:0000313" key="1">
    <source>
        <dbReference type="EMBL" id="RQH47529.1"/>
    </source>
</evidence>